<feature type="non-terminal residue" evidence="5">
    <location>
        <position position="205"/>
    </location>
</feature>
<keyword evidence="3" id="KW-0560">Oxidoreductase</keyword>
<dbReference type="STRING" id="137246.A0A401TYY2"/>
<comment type="similarity">
    <text evidence="2">Belongs to the bacterial PQQ dehydrogenase family.</text>
</comment>
<comment type="caution">
    <text evidence="5">The sequence shown here is derived from an EMBL/GenBank/DDBJ whole genome shotgun (WGS) entry which is preliminary data.</text>
</comment>
<dbReference type="Pfam" id="PF01011">
    <property type="entry name" value="PQQ"/>
    <property type="match status" value="1"/>
</dbReference>
<evidence type="ECO:0000313" key="6">
    <source>
        <dbReference type="Proteomes" id="UP000287033"/>
    </source>
</evidence>
<accession>A0A401TYY2</accession>
<reference evidence="5 6" key="1">
    <citation type="journal article" date="2018" name="Nat. Ecol. Evol.">
        <title>Shark genomes provide insights into elasmobranch evolution and the origin of vertebrates.</title>
        <authorList>
            <person name="Hara Y"/>
            <person name="Yamaguchi K"/>
            <person name="Onimaru K"/>
            <person name="Kadota M"/>
            <person name="Koyanagi M"/>
            <person name="Keeley SD"/>
            <person name="Tatsumi K"/>
            <person name="Tanaka K"/>
            <person name="Motone F"/>
            <person name="Kageyama Y"/>
            <person name="Nozu R"/>
            <person name="Adachi N"/>
            <person name="Nishimura O"/>
            <person name="Nakagawa R"/>
            <person name="Tanegashima C"/>
            <person name="Kiyatake I"/>
            <person name="Matsumoto R"/>
            <person name="Murakumo K"/>
            <person name="Nishida K"/>
            <person name="Terakita A"/>
            <person name="Kuratani S"/>
            <person name="Sato K"/>
            <person name="Hyodo S Kuraku.S."/>
        </authorList>
    </citation>
    <scope>NUCLEOTIDE SEQUENCE [LARGE SCALE GENOMIC DNA]</scope>
</reference>
<dbReference type="GO" id="GO:0008876">
    <property type="term" value="F:quinoprotein glucose dehydrogenase activity"/>
    <property type="evidence" value="ECO:0007669"/>
    <property type="project" value="TreeGrafter"/>
</dbReference>
<keyword evidence="6" id="KW-1185">Reference proteome</keyword>
<organism evidence="5 6">
    <name type="scientific">Chiloscyllium punctatum</name>
    <name type="common">Brownbanded bambooshark</name>
    <name type="synonym">Hemiscyllium punctatum</name>
    <dbReference type="NCBI Taxonomy" id="137246"/>
    <lineage>
        <taxon>Eukaryota</taxon>
        <taxon>Metazoa</taxon>
        <taxon>Chordata</taxon>
        <taxon>Craniata</taxon>
        <taxon>Vertebrata</taxon>
        <taxon>Chondrichthyes</taxon>
        <taxon>Elasmobranchii</taxon>
        <taxon>Galeomorphii</taxon>
        <taxon>Galeoidea</taxon>
        <taxon>Orectolobiformes</taxon>
        <taxon>Hemiscylliidae</taxon>
        <taxon>Chiloscyllium</taxon>
    </lineage>
</organism>
<dbReference type="PANTHER" id="PTHR32303:SF4">
    <property type="entry name" value="QUINOPROTEIN GLUCOSE DEHYDROGENASE"/>
    <property type="match status" value="1"/>
</dbReference>
<dbReference type="SUPFAM" id="SSF50998">
    <property type="entry name" value="Quinoprotein alcohol dehydrogenase-like"/>
    <property type="match status" value="1"/>
</dbReference>
<evidence type="ECO:0000256" key="1">
    <source>
        <dbReference type="ARBA" id="ARBA00001931"/>
    </source>
</evidence>
<name>A0A401TYY2_CHIPU</name>
<dbReference type="InterPro" id="IPR011047">
    <property type="entry name" value="Quinoprotein_ADH-like_sf"/>
</dbReference>
<evidence type="ECO:0000313" key="5">
    <source>
        <dbReference type="EMBL" id="GCC47871.1"/>
    </source>
</evidence>
<dbReference type="InterPro" id="IPR002372">
    <property type="entry name" value="PQQ_rpt_dom"/>
</dbReference>
<dbReference type="Proteomes" id="UP000287033">
    <property type="component" value="Unassembled WGS sequence"/>
</dbReference>
<comment type="cofactor">
    <cofactor evidence="1">
        <name>pyrroloquinoline quinone</name>
        <dbReference type="ChEBI" id="CHEBI:58442"/>
    </cofactor>
</comment>
<gene>
    <name evidence="5" type="ORF">chiPu_0031900</name>
</gene>
<dbReference type="OrthoDB" id="416253at2759"/>
<evidence type="ECO:0000256" key="3">
    <source>
        <dbReference type="ARBA" id="ARBA00023002"/>
    </source>
</evidence>
<feature type="non-terminal residue" evidence="5">
    <location>
        <position position="1"/>
    </location>
</feature>
<dbReference type="SMART" id="SM00564">
    <property type="entry name" value="PQQ"/>
    <property type="match status" value="1"/>
</dbReference>
<protein>
    <recommendedName>
        <fullName evidence="4">Pyrrolo-quinoline quinone repeat domain-containing protein</fullName>
    </recommendedName>
</protein>
<dbReference type="EMBL" id="BEZZ01221841">
    <property type="protein sequence ID" value="GCC47871.1"/>
    <property type="molecule type" value="Genomic_DNA"/>
</dbReference>
<dbReference type="PANTHER" id="PTHR32303">
    <property type="entry name" value="QUINOPROTEIN ALCOHOL DEHYDROGENASE (CYTOCHROME C)"/>
    <property type="match status" value="1"/>
</dbReference>
<feature type="domain" description="Pyrrolo-quinoline quinone repeat" evidence="4">
    <location>
        <begin position="39"/>
        <end position="201"/>
    </location>
</feature>
<evidence type="ECO:0000259" key="4">
    <source>
        <dbReference type="Pfam" id="PF01011"/>
    </source>
</evidence>
<proteinExistence type="inferred from homology"/>
<dbReference type="Gene3D" id="2.140.10.10">
    <property type="entry name" value="Quinoprotein alcohol dehydrogenase-like superfamily"/>
    <property type="match status" value="1"/>
</dbReference>
<dbReference type="AlphaFoldDB" id="A0A401TYY2"/>
<sequence>AAVLVAALLSSYHDINGTIAASGPAVPQSEADPQPDGDWRAYGRTQFGQRYSPLKQITPDNVGKLKVAWIFRTGDVATPEDSGETTFEVTPIKVRDTLYLCSQHQVLFALDARTGTERWRYDPKLVHNKTFQHMTCRGVSYHETAQGAVDSGGSPAPAECPRRIFLPVNDGRMIALDADSGKLCDGFADHGILDLQQGMGIKTAG</sequence>
<dbReference type="InterPro" id="IPR018391">
    <property type="entry name" value="PQQ_b-propeller_rpt"/>
</dbReference>
<evidence type="ECO:0000256" key="2">
    <source>
        <dbReference type="ARBA" id="ARBA00008156"/>
    </source>
</evidence>